<dbReference type="RefSeq" id="WP_188255796.1">
    <property type="nucleotide sequence ID" value="NZ_JABVCF010000008.1"/>
</dbReference>
<dbReference type="InterPro" id="IPR014710">
    <property type="entry name" value="RmlC-like_jellyroll"/>
</dbReference>
<comment type="caution">
    <text evidence="2">The sequence shown here is derived from an EMBL/GenBank/DDBJ whole genome shotgun (WGS) entry which is preliminary data.</text>
</comment>
<dbReference type="InterPro" id="IPR008579">
    <property type="entry name" value="UGlyAH_Cupin_dom"/>
</dbReference>
<dbReference type="PANTHER" id="PTHR40943">
    <property type="entry name" value="CYTOPLASMIC PROTEIN-RELATED"/>
    <property type="match status" value="1"/>
</dbReference>
<feature type="domain" description="(S)-ureidoglycine aminohydrolase cupin" evidence="1">
    <location>
        <begin position="39"/>
        <end position="112"/>
    </location>
</feature>
<dbReference type="PANTHER" id="PTHR40943:SF1">
    <property type="entry name" value="CYTOPLASMIC PROTEIN"/>
    <property type="match status" value="1"/>
</dbReference>
<keyword evidence="3" id="KW-1185">Reference proteome</keyword>
<dbReference type="AlphaFoldDB" id="A0A942DYF1"/>
<dbReference type="EMBL" id="JAGWCR010000008">
    <property type="protein sequence ID" value="MBS3650249.1"/>
    <property type="molecule type" value="Genomic_DNA"/>
</dbReference>
<reference evidence="2" key="1">
    <citation type="submission" date="2021-04" db="EMBL/GenBank/DDBJ databases">
        <title>Pseudaminobacter soli sp. nov., isolated from paddy soil contaminated by heavy metals.</title>
        <authorList>
            <person name="Zhang K."/>
        </authorList>
    </citation>
    <scope>NUCLEOTIDE SEQUENCE</scope>
    <source>
        <strain evidence="2">19-2017</strain>
    </source>
</reference>
<gene>
    <name evidence="2" type="ORF">KEU06_16670</name>
</gene>
<proteinExistence type="predicted"/>
<evidence type="ECO:0000313" key="3">
    <source>
        <dbReference type="Proteomes" id="UP000680348"/>
    </source>
</evidence>
<dbReference type="InterPro" id="IPR011051">
    <property type="entry name" value="RmlC_Cupin_sf"/>
</dbReference>
<name>A0A942DYF1_9HYPH</name>
<dbReference type="Pfam" id="PF05899">
    <property type="entry name" value="Cupin_3"/>
    <property type="match status" value="1"/>
</dbReference>
<protein>
    <submittedName>
        <fullName evidence="2">Cupin domain-containing protein</fullName>
    </submittedName>
</protein>
<evidence type="ECO:0000259" key="1">
    <source>
        <dbReference type="Pfam" id="PF05899"/>
    </source>
</evidence>
<sequence>MVDLEVFKHLADIDLGEAEPKPTSVEGDQREAAKALWTSPDGTVEVGVWECTPGRFTADRSTTSEMCHIISGHVEMRTQDGTVKELKAGDLLTLPQGWRGEWVLKEKTRKLYVMHKGSVAAR</sequence>
<dbReference type="Proteomes" id="UP000680348">
    <property type="component" value="Unassembled WGS sequence"/>
</dbReference>
<dbReference type="SUPFAM" id="SSF51182">
    <property type="entry name" value="RmlC-like cupins"/>
    <property type="match status" value="1"/>
</dbReference>
<accession>A0A942DYF1</accession>
<dbReference type="CDD" id="cd02227">
    <property type="entry name" value="cupin_TM1112-like"/>
    <property type="match status" value="1"/>
</dbReference>
<evidence type="ECO:0000313" key="2">
    <source>
        <dbReference type="EMBL" id="MBS3650249.1"/>
    </source>
</evidence>
<organism evidence="2 3">
    <name type="scientific">Pseudaminobacter soli</name>
    <name type="common">ex Zhang et al. 2022</name>
    <dbReference type="NCBI Taxonomy" id="2831468"/>
    <lineage>
        <taxon>Bacteria</taxon>
        <taxon>Pseudomonadati</taxon>
        <taxon>Pseudomonadota</taxon>
        <taxon>Alphaproteobacteria</taxon>
        <taxon>Hyphomicrobiales</taxon>
        <taxon>Phyllobacteriaceae</taxon>
        <taxon>Pseudaminobacter</taxon>
    </lineage>
</organism>
<dbReference type="Gene3D" id="2.60.120.10">
    <property type="entry name" value="Jelly Rolls"/>
    <property type="match status" value="1"/>
</dbReference>